<evidence type="ECO:0000313" key="6">
    <source>
        <dbReference type="Proteomes" id="UP000438874"/>
    </source>
</evidence>
<protein>
    <submittedName>
        <fullName evidence="5">Transcriptional regulator, AraC family protein</fullName>
    </submittedName>
</protein>
<dbReference type="PANTHER" id="PTHR46796">
    <property type="entry name" value="HTH-TYPE TRANSCRIPTIONAL ACTIVATOR RHAS-RELATED"/>
    <property type="match status" value="1"/>
</dbReference>
<dbReference type="Proteomes" id="UP000438874">
    <property type="component" value="Unassembled WGS sequence"/>
</dbReference>
<feature type="domain" description="HTH araC/xylS-type" evidence="4">
    <location>
        <begin position="235"/>
        <end position="335"/>
    </location>
</feature>
<evidence type="ECO:0000313" key="5">
    <source>
        <dbReference type="EMBL" id="GCL47290.1"/>
    </source>
</evidence>
<evidence type="ECO:0000256" key="1">
    <source>
        <dbReference type="ARBA" id="ARBA00023015"/>
    </source>
</evidence>
<dbReference type="GO" id="GO:0043565">
    <property type="term" value="F:sequence-specific DNA binding"/>
    <property type="evidence" value="ECO:0007669"/>
    <property type="project" value="InterPro"/>
</dbReference>
<evidence type="ECO:0000259" key="4">
    <source>
        <dbReference type="PROSITE" id="PS01124"/>
    </source>
</evidence>
<keyword evidence="3" id="KW-0804">Transcription</keyword>
<dbReference type="PANTHER" id="PTHR46796:SF12">
    <property type="entry name" value="HTH-TYPE DNA-BINDING TRANSCRIPTIONAL ACTIVATOR EUTR"/>
    <property type="match status" value="1"/>
</dbReference>
<dbReference type="InterPro" id="IPR050204">
    <property type="entry name" value="AraC_XylS_family_regulators"/>
</dbReference>
<proteinExistence type="predicted"/>
<dbReference type="InterPro" id="IPR018060">
    <property type="entry name" value="HTH_AraC"/>
</dbReference>
<dbReference type="EMBL" id="BJCH01000039">
    <property type="protein sequence ID" value="GCL47290.1"/>
    <property type="molecule type" value="Genomic_DNA"/>
</dbReference>
<evidence type="ECO:0000256" key="2">
    <source>
        <dbReference type="ARBA" id="ARBA00023125"/>
    </source>
</evidence>
<dbReference type="AlphaFoldDB" id="A0A6H9GHU7"/>
<comment type="caution">
    <text evidence="5">The sequence shown here is derived from an EMBL/GenBank/DDBJ whole genome shotgun (WGS) entry which is preliminary data.</text>
</comment>
<dbReference type="Gene3D" id="1.10.10.60">
    <property type="entry name" value="Homeodomain-like"/>
    <property type="match status" value="1"/>
</dbReference>
<keyword evidence="1" id="KW-0805">Transcription regulation</keyword>
<name>A0A6H9GHU7_MICAE</name>
<gene>
    <name evidence="5" type="ORF">NIES3787_29960</name>
</gene>
<dbReference type="GO" id="GO:0003700">
    <property type="term" value="F:DNA-binding transcription factor activity"/>
    <property type="evidence" value="ECO:0007669"/>
    <property type="project" value="InterPro"/>
</dbReference>
<dbReference type="SMART" id="SM00342">
    <property type="entry name" value="HTH_ARAC"/>
    <property type="match status" value="1"/>
</dbReference>
<accession>A0A6H9GHU7</accession>
<organism evidence="5 6">
    <name type="scientific">Microcystis aeruginosa NIES-3787</name>
    <dbReference type="NCBI Taxonomy" id="2517782"/>
    <lineage>
        <taxon>Bacteria</taxon>
        <taxon>Bacillati</taxon>
        <taxon>Cyanobacteriota</taxon>
        <taxon>Cyanophyceae</taxon>
        <taxon>Oscillatoriophycideae</taxon>
        <taxon>Chroococcales</taxon>
        <taxon>Microcystaceae</taxon>
        <taxon>Microcystis</taxon>
    </lineage>
</organism>
<dbReference type="InterPro" id="IPR009057">
    <property type="entry name" value="Homeodomain-like_sf"/>
</dbReference>
<dbReference type="Pfam" id="PF12833">
    <property type="entry name" value="HTH_18"/>
    <property type="match status" value="1"/>
</dbReference>
<keyword evidence="2" id="KW-0238">DNA-binding</keyword>
<reference evidence="5 6" key="1">
    <citation type="submission" date="2019-02" db="EMBL/GenBank/DDBJ databases">
        <title>Draft genome sequence of Arthrospira platensis NIES-3787.</title>
        <authorList>
            <person name="Yamaguchi H."/>
            <person name="Suzuki S."/>
            <person name="Kawachi M."/>
        </authorList>
    </citation>
    <scope>NUCLEOTIDE SEQUENCE [LARGE SCALE GENOMIC DNA]</scope>
    <source>
        <strain evidence="5 6">NIES-3787</strain>
    </source>
</reference>
<dbReference type="PROSITE" id="PS01124">
    <property type="entry name" value="HTH_ARAC_FAMILY_2"/>
    <property type="match status" value="1"/>
</dbReference>
<dbReference type="SUPFAM" id="SSF46689">
    <property type="entry name" value="Homeodomain-like"/>
    <property type="match status" value="1"/>
</dbReference>
<sequence length="337" mass="37363">MNTSALFTVPVVGAVGYPPVAMETSYRYQRISTSDSEHHAACLSDWEQTYSQLQGGQFNGELIDIGFSDVQVFRESTNRSVFQNGSPKADCIVIGTAVAMEGSALFSGKQVGSEDLIAFNGSQGFSLVTPKHFDVLAVAVPRLELLQLLDIEGVDGTALSNSILVKPSADALDSLKRCLLDMLSPELQRASSLRYLQVQRVYKSALLTTTVNAIRSSSPVDEPSRCFRSRSHLVRTIVEWAMSRSDDPPSIYDICLKFNVGRRVLNYSFIEVVGTSPLNFLRSMRLNGARRDLRGHGRNQSIQEIAGRWGFCHLPRFSTEYRKLFGELPSQTRQQPS</sequence>
<evidence type="ECO:0000256" key="3">
    <source>
        <dbReference type="ARBA" id="ARBA00023163"/>
    </source>
</evidence>